<reference evidence="9 10" key="1">
    <citation type="submission" date="2014-04" db="EMBL/GenBank/DDBJ databases">
        <authorList>
            <consortium name="DOE Joint Genome Institute"/>
            <person name="Kuo A."/>
            <person name="Kohler A."/>
            <person name="Jargeat P."/>
            <person name="Nagy L.G."/>
            <person name="Floudas D."/>
            <person name="Copeland A."/>
            <person name="Barry K.W."/>
            <person name="Cichocki N."/>
            <person name="Veneault-Fourrey C."/>
            <person name="LaButti K."/>
            <person name="Lindquist E.A."/>
            <person name="Lipzen A."/>
            <person name="Lundell T."/>
            <person name="Morin E."/>
            <person name="Murat C."/>
            <person name="Sun H."/>
            <person name="Tunlid A."/>
            <person name="Henrissat B."/>
            <person name="Grigoriev I.V."/>
            <person name="Hibbett D.S."/>
            <person name="Martin F."/>
            <person name="Nordberg H.P."/>
            <person name="Cantor M.N."/>
            <person name="Hua S.X."/>
        </authorList>
    </citation>
    <scope>NUCLEOTIDE SEQUENCE [LARGE SCALE GENOMIC DNA]</scope>
    <source>
        <strain evidence="9 10">Ve08.2h10</strain>
    </source>
</reference>
<evidence type="ECO:0000256" key="1">
    <source>
        <dbReference type="ARBA" id="ARBA00011881"/>
    </source>
</evidence>
<dbReference type="Gene3D" id="1.10.640.10">
    <property type="entry name" value="Haem peroxidase domain superfamily, animal type"/>
    <property type="match status" value="1"/>
</dbReference>
<dbReference type="Pfam" id="PF00067">
    <property type="entry name" value="p450"/>
    <property type="match status" value="1"/>
</dbReference>
<keyword evidence="5" id="KW-0560">Oxidoreductase</keyword>
<evidence type="ECO:0000256" key="2">
    <source>
        <dbReference type="ARBA" id="ARBA00022617"/>
    </source>
</evidence>
<dbReference type="InterPro" id="IPR034812">
    <property type="entry name" value="Ppo-like_N"/>
</dbReference>
<dbReference type="InterPro" id="IPR019791">
    <property type="entry name" value="Haem_peroxidase_animal"/>
</dbReference>
<dbReference type="InterPro" id="IPR037120">
    <property type="entry name" value="Haem_peroxidase_sf_animal"/>
</dbReference>
<evidence type="ECO:0000256" key="3">
    <source>
        <dbReference type="ARBA" id="ARBA00022723"/>
    </source>
</evidence>
<dbReference type="InParanoid" id="A0A0D0DPZ0"/>
<keyword evidence="4" id="KW-0223">Dioxygenase</keyword>
<dbReference type="InterPro" id="IPR036396">
    <property type="entry name" value="Cyt_P450_sf"/>
</dbReference>
<sequence>MSVLTRSFSSRFSTKSQVSSPVSPTAEHSASSSSESGTNKALAAIKDLMKRAAEDINESTLSAVIDVVEHSGAIDDRKMLLEHILSFMANHPTGKVQDLAQTYIIKTLYNDLAHPPATFLGPEYAFRTADGSSNNPDFPNLGKAGTPYARSVQQGNPLPRNQMPDAGLVFDTLLRRDEFRKHPAGLSALMFSFAALVIHSVFRTDHNNVNINMTSGYVDLAPLYGNDQAMQDKIRIKDGRGCLHPDTFAEDRLLLLPPATAVILVLFNRNHNYIARRLLEINERGTWVDPSTLPPNSAKLQKQEEEIFQITRLCNCAWFATVIFSDYFSAILGLVRQGSTWSLAPFNEIRTDHVLFERGRGNACSVEFNCLYRWHATTSREDEEWIKLQFAKFFPGKDPEQLSVSDFYRAEAKLEAQEPGVEQWTFDNLQRQADGSFKDSDLANILQSSTSHHAAAFGARGTPAIMRVNEIMGIESNRQWGVCSLNDFRKFLGLKTYSNFHEWNPNPEVAEAAENLYGHIDNLELYVGLQAEDTKPVMDGTGLCPGYTISRSILSDAIALTRGDRFFTEDYTPYNMTAWGFADCQRDANGWGFGSTLGRLFLRTLPNDYDEKSVYTWFPLMHPEAMEENLKNLGKLDDYVLERPKKRTPATTVNSYVEVGEVLKDNSNFIAQSEERAKEVIRGEGFLSASGDVDQVPEFINALAPSPAAIDKIGQYFYTKSSELIAASSCSLINTNIKSVNIVRDVLKVVPVYWAASEVAGIPLKDKQHSHGVYTPQELYDILGEIYRFIFLDVEPAKYMVSKQKVQGYIEELSHHIKASFGGAGNRLSLAGIFGTIFGKKKNGHNELLKRLFELGHSNDQVVNEILALMVGATVEVSLALTNVVNLLLDSEEGATFRTQARSVDTRDVGALEAYVVEALRIDPPFAGVYRVAKKEHAVGSLAVKQGEHLFLDVASACMSEAAFPNPTTFDATRTPRERYLRADVAFKVIGADVALKPVVQVLRSILAFDNVRRGPGQSGKLTRFQDASLEYLRYVYLDAQQLRTPWPTSLVILYDVPASSS</sequence>
<dbReference type="STRING" id="930991.A0A0D0DPZ0"/>
<evidence type="ECO:0000256" key="7">
    <source>
        <dbReference type="PIRSR" id="PIRSR619791-2"/>
    </source>
</evidence>
<evidence type="ECO:0000256" key="4">
    <source>
        <dbReference type="ARBA" id="ARBA00022964"/>
    </source>
</evidence>
<dbReference type="GO" id="GO:0020037">
    <property type="term" value="F:heme binding"/>
    <property type="evidence" value="ECO:0007669"/>
    <property type="project" value="InterPro"/>
</dbReference>
<dbReference type="Proteomes" id="UP000054538">
    <property type="component" value="Unassembled WGS sequence"/>
</dbReference>
<feature type="compositionally biased region" description="Low complexity" evidence="8">
    <location>
        <begin position="15"/>
        <end position="36"/>
    </location>
</feature>
<dbReference type="Gene3D" id="1.10.630.10">
    <property type="entry name" value="Cytochrome P450"/>
    <property type="match status" value="1"/>
</dbReference>
<dbReference type="PANTHER" id="PTHR11903">
    <property type="entry name" value="PROSTAGLANDIN G/H SYNTHASE"/>
    <property type="match status" value="1"/>
</dbReference>
<gene>
    <name evidence="9" type="ORF">PAXRUDRAFT_143426</name>
</gene>
<keyword evidence="10" id="KW-1185">Reference proteome</keyword>
<protein>
    <recommendedName>
        <fullName evidence="11">Linoleate 8R-lipoxygenase</fullName>
    </recommendedName>
</protein>
<dbReference type="InterPro" id="IPR050783">
    <property type="entry name" value="Oxylipin_biosynth_metab"/>
</dbReference>
<dbReference type="PANTHER" id="PTHR11903:SF37">
    <property type="entry name" value="PSI-PRODUCING OXYGENASE A"/>
    <property type="match status" value="1"/>
</dbReference>
<dbReference type="SUPFAM" id="SSF48264">
    <property type="entry name" value="Cytochrome P450"/>
    <property type="match status" value="1"/>
</dbReference>
<dbReference type="InterPro" id="IPR001128">
    <property type="entry name" value="Cyt_P450"/>
</dbReference>
<dbReference type="EMBL" id="KN825124">
    <property type="protein sequence ID" value="KIK94193.1"/>
    <property type="molecule type" value="Genomic_DNA"/>
</dbReference>
<dbReference type="PRINTS" id="PR00457">
    <property type="entry name" value="ANPEROXIDASE"/>
</dbReference>
<dbReference type="Pfam" id="PF03098">
    <property type="entry name" value="An_peroxidase"/>
    <property type="match status" value="2"/>
</dbReference>
<reference evidence="10" key="2">
    <citation type="submission" date="2015-01" db="EMBL/GenBank/DDBJ databases">
        <title>Evolutionary Origins and Diversification of the Mycorrhizal Mutualists.</title>
        <authorList>
            <consortium name="DOE Joint Genome Institute"/>
            <consortium name="Mycorrhizal Genomics Consortium"/>
            <person name="Kohler A."/>
            <person name="Kuo A."/>
            <person name="Nagy L.G."/>
            <person name="Floudas D."/>
            <person name="Copeland A."/>
            <person name="Barry K.W."/>
            <person name="Cichocki N."/>
            <person name="Veneault-Fourrey C."/>
            <person name="LaButti K."/>
            <person name="Lindquist E.A."/>
            <person name="Lipzen A."/>
            <person name="Lundell T."/>
            <person name="Morin E."/>
            <person name="Murat C."/>
            <person name="Riley R."/>
            <person name="Ohm R."/>
            <person name="Sun H."/>
            <person name="Tunlid A."/>
            <person name="Henrissat B."/>
            <person name="Grigoriev I.V."/>
            <person name="Hibbett D.S."/>
            <person name="Martin F."/>
        </authorList>
    </citation>
    <scope>NUCLEOTIDE SEQUENCE [LARGE SCALE GENOMIC DNA]</scope>
    <source>
        <strain evidence="10">Ve08.2h10</strain>
    </source>
</reference>
<evidence type="ECO:0000256" key="5">
    <source>
        <dbReference type="ARBA" id="ARBA00023002"/>
    </source>
</evidence>
<dbReference type="GO" id="GO:0006979">
    <property type="term" value="P:response to oxidative stress"/>
    <property type="evidence" value="ECO:0007669"/>
    <property type="project" value="InterPro"/>
</dbReference>
<dbReference type="OrthoDB" id="823504at2759"/>
<feature type="region of interest" description="Disordered" evidence="8">
    <location>
        <begin position="15"/>
        <end position="37"/>
    </location>
</feature>
<dbReference type="GO" id="GO:0051213">
    <property type="term" value="F:dioxygenase activity"/>
    <property type="evidence" value="ECO:0007669"/>
    <property type="project" value="UniProtKB-KW"/>
</dbReference>
<feature type="binding site" description="axial binding residue" evidence="7">
    <location>
        <position position="375"/>
    </location>
    <ligand>
        <name>heme b</name>
        <dbReference type="ChEBI" id="CHEBI:60344"/>
    </ligand>
    <ligandPart>
        <name>Fe</name>
        <dbReference type="ChEBI" id="CHEBI:18248"/>
    </ligandPart>
</feature>
<comment type="subunit">
    <text evidence="1">Homotetramer.</text>
</comment>
<keyword evidence="3 7" id="KW-0479">Metal-binding</keyword>
<organism evidence="9 10">
    <name type="scientific">Paxillus rubicundulus Ve08.2h10</name>
    <dbReference type="NCBI Taxonomy" id="930991"/>
    <lineage>
        <taxon>Eukaryota</taxon>
        <taxon>Fungi</taxon>
        <taxon>Dikarya</taxon>
        <taxon>Basidiomycota</taxon>
        <taxon>Agaricomycotina</taxon>
        <taxon>Agaricomycetes</taxon>
        <taxon>Agaricomycetidae</taxon>
        <taxon>Boletales</taxon>
        <taxon>Paxilineae</taxon>
        <taxon>Paxillaceae</taxon>
        <taxon>Paxillus</taxon>
    </lineage>
</organism>
<dbReference type="AlphaFoldDB" id="A0A0D0DPZ0"/>
<name>A0A0D0DPZ0_9AGAM</name>
<dbReference type="GO" id="GO:0004497">
    <property type="term" value="F:monooxygenase activity"/>
    <property type="evidence" value="ECO:0007669"/>
    <property type="project" value="InterPro"/>
</dbReference>
<evidence type="ECO:0000313" key="10">
    <source>
        <dbReference type="Proteomes" id="UP000054538"/>
    </source>
</evidence>
<dbReference type="SUPFAM" id="SSF48113">
    <property type="entry name" value="Heme-dependent peroxidases"/>
    <property type="match status" value="1"/>
</dbReference>
<proteinExistence type="predicted"/>
<keyword evidence="2 7" id="KW-0349">Heme</keyword>
<dbReference type="GO" id="GO:0004601">
    <property type="term" value="F:peroxidase activity"/>
    <property type="evidence" value="ECO:0007669"/>
    <property type="project" value="InterPro"/>
</dbReference>
<dbReference type="GO" id="GO:0006631">
    <property type="term" value="P:fatty acid metabolic process"/>
    <property type="evidence" value="ECO:0007669"/>
    <property type="project" value="UniProtKB-ARBA"/>
</dbReference>
<evidence type="ECO:0000256" key="8">
    <source>
        <dbReference type="SAM" id="MobiDB-lite"/>
    </source>
</evidence>
<dbReference type="GO" id="GO:0005506">
    <property type="term" value="F:iron ion binding"/>
    <property type="evidence" value="ECO:0007669"/>
    <property type="project" value="InterPro"/>
</dbReference>
<evidence type="ECO:0000313" key="9">
    <source>
        <dbReference type="EMBL" id="KIK94193.1"/>
    </source>
</evidence>
<evidence type="ECO:0008006" key="11">
    <source>
        <dbReference type="Google" id="ProtNLM"/>
    </source>
</evidence>
<keyword evidence="6 7" id="KW-0408">Iron</keyword>
<dbReference type="CDD" id="cd09817">
    <property type="entry name" value="linoleate_diol_synthase_like"/>
    <property type="match status" value="1"/>
</dbReference>
<dbReference type="PROSITE" id="PS50292">
    <property type="entry name" value="PEROXIDASE_3"/>
    <property type="match status" value="1"/>
</dbReference>
<dbReference type="InterPro" id="IPR010255">
    <property type="entry name" value="Haem_peroxidase_sf"/>
</dbReference>
<accession>A0A0D0DPZ0</accession>
<dbReference type="GO" id="GO:0016705">
    <property type="term" value="F:oxidoreductase activity, acting on paired donors, with incorporation or reduction of molecular oxygen"/>
    <property type="evidence" value="ECO:0007669"/>
    <property type="project" value="InterPro"/>
</dbReference>
<evidence type="ECO:0000256" key="6">
    <source>
        <dbReference type="ARBA" id="ARBA00023004"/>
    </source>
</evidence>
<dbReference type="HOGENOM" id="CLU_002329_0_0_1"/>